<proteinExistence type="predicted"/>
<accession>A0A0F9PSQ6</accession>
<name>A0A0F9PSQ6_9ZZZZ</name>
<sequence>MPLFNYKCLKCEHIMEKFQHSSDGYDLEIICEECQSTECEKQLPFAHNRIWLDAKEMLEEKIGPDARRIMDNMRKGSDKAFSDIYGDN</sequence>
<organism evidence="2">
    <name type="scientific">marine sediment metagenome</name>
    <dbReference type="NCBI Taxonomy" id="412755"/>
    <lineage>
        <taxon>unclassified sequences</taxon>
        <taxon>metagenomes</taxon>
        <taxon>ecological metagenomes</taxon>
    </lineage>
</organism>
<dbReference type="SMART" id="SM00834">
    <property type="entry name" value="CxxC_CXXC_SSSS"/>
    <property type="match status" value="1"/>
</dbReference>
<dbReference type="AlphaFoldDB" id="A0A0F9PSQ6"/>
<gene>
    <name evidence="2" type="ORF">LCGC14_0790790</name>
</gene>
<evidence type="ECO:0000313" key="2">
    <source>
        <dbReference type="EMBL" id="KKN34735.1"/>
    </source>
</evidence>
<dbReference type="InterPro" id="IPR013429">
    <property type="entry name" value="Regulatory_FmdB_Zinc_ribbon"/>
</dbReference>
<protein>
    <recommendedName>
        <fullName evidence="1">Putative regulatory protein FmdB zinc ribbon domain-containing protein</fullName>
    </recommendedName>
</protein>
<dbReference type="EMBL" id="LAZR01002088">
    <property type="protein sequence ID" value="KKN34735.1"/>
    <property type="molecule type" value="Genomic_DNA"/>
</dbReference>
<feature type="domain" description="Putative regulatory protein FmdB zinc ribbon" evidence="1">
    <location>
        <begin position="1"/>
        <end position="44"/>
    </location>
</feature>
<dbReference type="NCBIfam" id="TIGR02605">
    <property type="entry name" value="CxxC_CxxC_SSSS"/>
    <property type="match status" value="1"/>
</dbReference>
<reference evidence="2" key="1">
    <citation type="journal article" date="2015" name="Nature">
        <title>Complex archaea that bridge the gap between prokaryotes and eukaryotes.</title>
        <authorList>
            <person name="Spang A."/>
            <person name="Saw J.H."/>
            <person name="Jorgensen S.L."/>
            <person name="Zaremba-Niedzwiedzka K."/>
            <person name="Martijn J."/>
            <person name="Lind A.E."/>
            <person name="van Eijk R."/>
            <person name="Schleper C."/>
            <person name="Guy L."/>
            <person name="Ettema T.J."/>
        </authorList>
    </citation>
    <scope>NUCLEOTIDE SEQUENCE</scope>
</reference>
<dbReference type="Pfam" id="PF09723">
    <property type="entry name" value="Zn_ribbon_8"/>
    <property type="match status" value="1"/>
</dbReference>
<evidence type="ECO:0000259" key="1">
    <source>
        <dbReference type="SMART" id="SM00834"/>
    </source>
</evidence>
<comment type="caution">
    <text evidence="2">The sequence shown here is derived from an EMBL/GenBank/DDBJ whole genome shotgun (WGS) entry which is preliminary data.</text>
</comment>